<feature type="compositionally biased region" description="Basic and acidic residues" evidence="1">
    <location>
        <begin position="425"/>
        <end position="440"/>
    </location>
</feature>
<evidence type="ECO:0000313" key="2">
    <source>
        <dbReference type="EMBL" id="GAA2532329.1"/>
    </source>
</evidence>
<evidence type="ECO:0000313" key="3">
    <source>
        <dbReference type="Proteomes" id="UP001499978"/>
    </source>
</evidence>
<dbReference type="RefSeq" id="WP_344174448.1">
    <property type="nucleotide sequence ID" value="NZ_BAAARY010000032.1"/>
</dbReference>
<name>A0ABN3NSF9_9ACTN</name>
<comment type="caution">
    <text evidence="2">The sequence shown here is derived from an EMBL/GenBank/DDBJ whole genome shotgun (WGS) entry which is preliminary data.</text>
</comment>
<dbReference type="EMBL" id="BAAARY010000032">
    <property type="protein sequence ID" value="GAA2532329.1"/>
    <property type="molecule type" value="Genomic_DNA"/>
</dbReference>
<accession>A0ABN3NSF9</accession>
<sequence>MALRVGAEHRARYATGQQESCAACLAAGVPRPRMGVSYRVAGDPRPLCLPCWDGEQRRAEHAQLWEHASVLDELREQMACQACGRHDSPASCWLCGYDWLAVARAQFEADQAAAARNAARQAELDDARLRALGAVTCAERQLAAVRAWRDRLAACLDQVDIDDGGTVTAGPQARAVFLLADFLARHHRARAEAGAVGGPGRPSKFPAVAAVMAVDADWRSGRRSMAGLERTAMLAGCGTAVVTRGWAHAVAVGWAHRTVAGGRCSRAERVATGRWNRRSVYDLRPLQRADPAAYLPRVPQALRVLAELLEYAGVLVDEHQALLADARAKADHAERAAGVQMPATPAQQGVAAADRRAQRTGQHTPTTAQTARDQAKHLSNKDDPHMVTKGENLSSCPYLGLFFSPGNQLTLTGPAGRPRRGRGTGQEHKRASRSSTERSGRGGWSGSLPAQRPRTDQWQSRPSRARRRAPAWAGWAFPLARTLRERWEFLYDVPLAQVAAVLGARLSQDWSADDLVRYVQAHVGVMVYERGRSHSPLRYLIALINRALNAAKPPLPCAAHTAASRAAAVNERAATAASMAARRVEWDRQAAVATAATGAGRAAARAALAAIAARRTAP</sequence>
<dbReference type="Proteomes" id="UP001499978">
    <property type="component" value="Unassembled WGS sequence"/>
</dbReference>
<protein>
    <submittedName>
        <fullName evidence="2">Uncharacterized protein</fullName>
    </submittedName>
</protein>
<feature type="region of interest" description="Disordered" evidence="1">
    <location>
        <begin position="407"/>
        <end position="465"/>
    </location>
</feature>
<evidence type="ECO:0000256" key="1">
    <source>
        <dbReference type="SAM" id="MobiDB-lite"/>
    </source>
</evidence>
<keyword evidence="3" id="KW-1185">Reference proteome</keyword>
<gene>
    <name evidence="2" type="ORF">GCM10010201_34760</name>
</gene>
<feature type="region of interest" description="Disordered" evidence="1">
    <location>
        <begin position="334"/>
        <end position="389"/>
    </location>
</feature>
<feature type="compositionally biased region" description="Basic and acidic residues" evidence="1">
    <location>
        <begin position="373"/>
        <end position="388"/>
    </location>
</feature>
<reference evidence="2 3" key="1">
    <citation type="journal article" date="2019" name="Int. J. Syst. Evol. Microbiol.">
        <title>The Global Catalogue of Microorganisms (GCM) 10K type strain sequencing project: providing services to taxonomists for standard genome sequencing and annotation.</title>
        <authorList>
            <consortium name="The Broad Institute Genomics Platform"/>
            <consortium name="The Broad Institute Genome Sequencing Center for Infectious Disease"/>
            <person name="Wu L."/>
            <person name="Ma J."/>
        </authorList>
    </citation>
    <scope>NUCLEOTIDE SEQUENCE [LARGE SCALE GENOMIC DNA]</scope>
    <source>
        <strain evidence="2 3">JCM 3367</strain>
    </source>
</reference>
<feature type="compositionally biased region" description="Polar residues" evidence="1">
    <location>
        <begin position="359"/>
        <end position="372"/>
    </location>
</feature>
<proteinExistence type="predicted"/>
<organism evidence="2 3">
    <name type="scientific">Pilimelia columellifera subsp. columellifera</name>
    <dbReference type="NCBI Taxonomy" id="706583"/>
    <lineage>
        <taxon>Bacteria</taxon>
        <taxon>Bacillati</taxon>
        <taxon>Actinomycetota</taxon>
        <taxon>Actinomycetes</taxon>
        <taxon>Micromonosporales</taxon>
        <taxon>Micromonosporaceae</taxon>
        <taxon>Pilimelia</taxon>
    </lineage>
</organism>